<evidence type="ECO:0000313" key="4">
    <source>
        <dbReference type="Proteomes" id="UP000078003"/>
    </source>
</evidence>
<reference evidence="2" key="2">
    <citation type="submission" date="2016-05" db="EMBL/GenBank/DDBJ databases">
        <authorList>
            <person name="Lavstsen T."/>
            <person name="Jespersen J.S."/>
        </authorList>
    </citation>
    <scope>NUCLEOTIDE SEQUENCE</scope>
    <source>
        <strain evidence="2">NML01-0328</strain>
    </source>
</reference>
<dbReference type="RefSeq" id="WP_003821813.1">
    <property type="nucleotide sequence ID" value="NZ_CP082861.1"/>
</dbReference>
<gene>
    <name evidence="2" type="ORF">A7P85_08365</name>
    <name evidence="3" type="ORF">SAMEA4412678_01838</name>
</gene>
<evidence type="ECO:0000313" key="2">
    <source>
        <dbReference type="EMBL" id="OAM15191.1"/>
    </source>
</evidence>
<keyword evidence="1" id="KW-0812">Transmembrane</keyword>
<feature type="transmembrane region" description="Helical" evidence="1">
    <location>
        <begin position="21"/>
        <end position="43"/>
    </location>
</feature>
<evidence type="ECO:0000313" key="3">
    <source>
        <dbReference type="EMBL" id="SNW10293.1"/>
    </source>
</evidence>
<accession>A0A1A9RC75</accession>
<keyword evidence="1" id="KW-1133">Transmembrane helix</keyword>
<proteinExistence type="predicted"/>
<dbReference type="Proteomes" id="UP000215465">
    <property type="component" value="Chromosome 1"/>
</dbReference>
<dbReference type="KEGG" id="ecor:SAMEA4412678_1838"/>
<dbReference type="Proteomes" id="UP000078003">
    <property type="component" value="Unassembled WGS sequence"/>
</dbReference>
<evidence type="ECO:0000256" key="1">
    <source>
        <dbReference type="SAM" id="Phobius"/>
    </source>
</evidence>
<reference evidence="3 5" key="3">
    <citation type="submission" date="2017-06" db="EMBL/GenBank/DDBJ databases">
        <authorList>
            <consortium name="Pathogen Informatics"/>
        </authorList>
    </citation>
    <scope>NUCLEOTIDE SEQUENCE [LARGE SCALE GENOMIC DNA]</scope>
    <source>
        <strain evidence="3 5">NCTC10596</strain>
    </source>
</reference>
<protein>
    <submittedName>
        <fullName evidence="2">Uncharacterized protein</fullName>
    </submittedName>
</protein>
<organism evidence="2 4">
    <name type="scientific">Eikenella corrodens</name>
    <dbReference type="NCBI Taxonomy" id="539"/>
    <lineage>
        <taxon>Bacteria</taxon>
        <taxon>Pseudomonadati</taxon>
        <taxon>Pseudomonadota</taxon>
        <taxon>Betaproteobacteria</taxon>
        <taxon>Neisseriales</taxon>
        <taxon>Neisseriaceae</taxon>
        <taxon>Eikenella</taxon>
    </lineage>
</organism>
<dbReference type="EMBL" id="LT906482">
    <property type="protein sequence ID" value="SNW10293.1"/>
    <property type="molecule type" value="Genomic_DNA"/>
</dbReference>
<evidence type="ECO:0000313" key="5">
    <source>
        <dbReference type="Proteomes" id="UP000215465"/>
    </source>
</evidence>
<dbReference type="EMBL" id="LXSF01000012">
    <property type="protein sequence ID" value="OAM15191.1"/>
    <property type="molecule type" value="Genomic_DNA"/>
</dbReference>
<feature type="transmembrane region" description="Helical" evidence="1">
    <location>
        <begin position="49"/>
        <end position="71"/>
    </location>
</feature>
<name>A0A1A9RC75_EIKCO</name>
<reference evidence="4" key="1">
    <citation type="submission" date="2016-05" db="EMBL/GenBank/DDBJ databases">
        <title>Draft genome of Corynebacterium afermentans subsp. afermentans LCDC 88199T.</title>
        <authorList>
            <person name="Bernier A.-M."/>
            <person name="Bernard K."/>
        </authorList>
    </citation>
    <scope>NUCLEOTIDE SEQUENCE [LARGE SCALE GENOMIC DNA]</scope>
    <source>
        <strain evidence="4">NML01-0328</strain>
    </source>
</reference>
<keyword evidence="1" id="KW-0472">Membrane</keyword>
<dbReference type="AlphaFoldDB" id="A0A1A9RC75"/>
<dbReference type="GeneID" id="60770731"/>
<sequence>MENHDYLSCRKEIREWEFGRGLLNGWATVFGAAALLTILGRIVLLSGQYRITVLHLGILLLLALAVCRLVWWRWHGKRTGPREFVRLEEEGIRYCLSGAGEGFVAYEWLQFVNLRGGNFPNKLLLQYRMPEQAGVVPQTLSLNLNRIKPSSAAGNQVWLNSAGNALELAEEIRNRCQPGQLYGKLMY</sequence>